<dbReference type="AlphaFoldDB" id="A0A3N4UUL1"/>
<gene>
    <name evidence="1" type="ORF">EDD53_0387</name>
</gene>
<dbReference type="Proteomes" id="UP000269689">
    <property type="component" value="Unassembled WGS sequence"/>
</dbReference>
<accession>A0A3N4UUL1</accession>
<dbReference type="EMBL" id="RKQK01000001">
    <property type="protein sequence ID" value="RPE71271.1"/>
    <property type="molecule type" value="Genomic_DNA"/>
</dbReference>
<comment type="caution">
    <text evidence="1">The sequence shown here is derived from an EMBL/GenBank/DDBJ whole genome shotgun (WGS) entry which is preliminary data.</text>
</comment>
<proteinExistence type="predicted"/>
<name>A0A3N4UUL1_9RHOB</name>
<sequence length="122" mass="13389">MYLWGGEMMMRHKYMRGILIGAMMVPFAAQAISPEWTAEKCERYTRAWGMATQGDVAASLSDDFVTHHDAFIASGCTMRGKVCPVTKAERDLADILSLMAVAEGATGSFLPFHCDPKPEAKP</sequence>
<organism evidence="1 2">
    <name type="scientific">Pacificibacter maritimus</name>
    <dbReference type="NCBI Taxonomy" id="762213"/>
    <lineage>
        <taxon>Bacteria</taxon>
        <taxon>Pseudomonadati</taxon>
        <taxon>Pseudomonadota</taxon>
        <taxon>Alphaproteobacteria</taxon>
        <taxon>Rhodobacterales</taxon>
        <taxon>Roseobacteraceae</taxon>
        <taxon>Pacificibacter</taxon>
    </lineage>
</organism>
<evidence type="ECO:0000313" key="2">
    <source>
        <dbReference type="Proteomes" id="UP000269689"/>
    </source>
</evidence>
<evidence type="ECO:0000313" key="1">
    <source>
        <dbReference type="EMBL" id="RPE71271.1"/>
    </source>
</evidence>
<keyword evidence="2" id="KW-1185">Reference proteome</keyword>
<protein>
    <submittedName>
        <fullName evidence="1">Uncharacterized protein</fullName>
    </submittedName>
</protein>
<reference evidence="1 2" key="1">
    <citation type="submission" date="2018-11" db="EMBL/GenBank/DDBJ databases">
        <title>Genomic Encyclopedia of Type Strains, Phase IV (KMG-IV): sequencing the most valuable type-strain genomes for metagenomic binning, comparative biology and taxonomic classification.</title>
        <authorList>
            <person name="Goeker M."/>
        </authorList>
    </citation>
    <scope>NUCLEOTIDE SEQUENCE [LARGE SCALE GENOMIC DNA]</scope>
    <source>
        <strain evidence="1 2">DSM 104731</strain>
    </source>
</reference>